<keyword evidence="5 7" id="KW-0274">FAD</keyword>
<dbReference type="PANTHER" id="PTHR11552:SF201">
    <property type="entry name" value="GLUCOSE-METHANOL-CHOLINE OXIDOREDUCTASE N-TERMINAL DOMAIN-CONTAINING PROTEIN"/>
    <property type="match status" value="1"/>
</dbReference>
<sequence>MTNTTTDVDIFLSKTYDIIIVGGGTAGLALASRLSETPLRIGVLEAGLDNISSDPTLHVAGGWPLTATDPKYHWGFSSTPQNSLLDETHGNPGRVLNLPRHVHRASKAEYDALESVFGNQGWNFDSLLPYFRKTQSHTAQPSELFPESKVIPSVHGTEGPIHTSQNWWASSLIDPFVKTALSQSFQINPNPDNGNPLGVINVSRAVHPKTSRRQDATETYLKRIEGRDNITVLLGAQARQIIFAESNEFLATGVEFQIGAYQSPQLLELSGIGLRNVLERYNIETKVELPVGENLQDHMLLFINKNLKTESELKATGLLPAGLSVQYIGNGQENDPARSAQASVTGHPFLNSHLQSLKLGNPSHEKQIEELAALLDKQANESQKSMERAQLKLQKHWLNNPSENVPEACLMFACLPGMAGIPTPEGGMTTWFPISHFHIGSSDPLVAPLIDNNCLNEYDIRAFLLMIRFVDELLRREPFGALLVQEPPRSDEELIRHIRTTSQVIFHPISTTPMASRELGGVVDSNLIVYGTRNLRVVDAGIFPIQLSAALQASIYAVAEKAADIIKTHHGF</sequence>
<dbReference type="PROSITE" id="PS00624">
    <property type="entry name" value="GMC_OXRED_2"/>
    <property type="match status" value="1"/>
</dbReference>
<proteinExistence type="inferred from homology"/>
<dbReference type="Pfam" id="PF00732">
    <property type="entry name" value="GMC_oxred_N"/>
    <property type="match status" value="1"/>
</dbReference>
<evidence type="ECO:0000259" key="9">
    <source>
        <dbReference type="PROSITE" id="PS00624"/>
    </source>
</evidence>
<protein>
    <recommendedName>
        <fullName evidence="9">Glucose-methanol-choline oxidoreductase N-terminal domain-containing protein</fullName>
    </recommendedName>
</protein>
<dbReference type="InterPro" id="IPR036188">
    <property type="entry name" value="FAD/NAD-bd_sf"/>
</dbReference>
<dbReference type="Proteomes" id="UP001050691">
    <property type="component" value="Unassembled WGS sequence"/>
</dbReference>
<keyword evidence="4" id="KW-0732">Signal</keyword>
<evidence type="ECO:0000313" key="10">
    <source>
        <dbReference type="EMBL" id="GJJ12733.1"/>
    </source>
</evidence>
<evidence type="ECO:0000256" key="1">
    <source>
        <dbReference type="ARBA" id="ARBA00001974"/>
    </source>
</evidence>
<dbReference type="SUPFAM" id="SSF54373">
    <property type="entry name" value="FAD-linked reductases, C-terminal domain"/>
    <property type="match status" value="1"/>
</dbReference>
<comment type="caution">
    <text evidence="10">The sequence shown here is derived from an EMBL/GenBank/DDBJ whole genome shotgun (WGS) entry which is preliminary data.</text>
</comment>
<evidence type="ECO:0000313" key="11">
    <source>
        <dbReference type="Proteomes" id="UP001050691"/>
    </source>
</evidence>
<dbReference type="EMBL" id="BPWL01000007">
    <property type="protein sequence ID" value="GJJ12733.1"/>
    <property type="molecule type" value="Genomic_DNA"/>
</dbReference>
<dbReference type="InterPro" id="IPR000172">
    <property type="entry name" value="GMC_OxRdtase_N"/>
</dbReference>
<comment type="similarity">
    <text evidence="2">Belongs to the GMC oxidoreductase family.</text>
</comment>
<feature type="coiled-coil region" evidence="8">
    <location>
        <begin position="361"/>
        <end position="392"/>
    </location>
</feature>
<dbReference type="Gene3D" id="3.50.50.60">
    <property type="entry name" value="FAD/NAD(P)-binding domain"/>
    <property type="match status" value="1"/>
</dbReference>
<gene>
    <name evidence="10" type="ORF">Clacol_006977</name>
</gene>
<dbReference type="InterPro" id="IPR012132">
    <property type="entry name" value="GMC_OxRdtase"/>
</dbReference>
<dbReference type="InterPro" id="IPR007867">
    <property type="entry name" value="GMC_OxRtase_C"/>
</dbReference>
<evidence type="ECO:0000256" key="6">
    <source>
        <dbReference type="ARBA" id="ARBA00023002"/>
    </source>
</evidence>
<evidence type="ECO:0000256" key="8">
    <source>
        <dbReference type="SAM" id="Coils"/>
    </source>
</evidence>
<dbReference type="Gene3D" id="3.30.560.10">
    <property type="entry name" value="Glucose Oxidase, domain 3"/>
    <property type="match status" value="1"/>
</dbReference>
<dbReference type="PANTHER" id="PTHR11552">
    <property type="entry name" value="GLUCOSE-METHANOL-CHOLINE GMC OXIDOREDUCTASE"/>
    <property type="match status" value="1"/>
</dbReference>
<evidence type="ECO:0000256" key="3">
    <source>
        <dbReference type="ARBA" id="ARBA00022630"/>
    </source>
</evidence>
<feature type="binding site" evidence="7">
    <location>
        <position position="95"/>
    </location>
    <ligand>
        <name>FAD</name>
        <dbReference type="ChEBI" id="CHEBI:57692"/>
    </ligand>
</feature>
<evidence type="ECO:0000256" key="4">
    <source>
        <dbReference type="ARBA" id="ARBA00022729"/>
    </source>
</evidence>
<keyword evidence="3" id="KW-0285">Flavoprotein</keyword>
<dbReference type="PIRSF" id="PIRSF000137">
    <property type="entry name" value="Alcohol_oxidase"/>
    <property type="match status" value="1"/>
</dbReference>
<accession>A0AAV5AJ91</accession>
<evidence type="ECO:0000256" key="7">
    <source>
        <dbReference type="PIRSR" id="PIRSR000137-2"/>
    </source>
</evidence>
<evidence type="ECO:0000256" key="2">
    <source>
        <dbReference type="ARBA" id="ARBA00010790"/>
    </source>
</evidence>
<evidence type="ECO:0000256" key="5">
    <source>
        <dbReference type="ARBA" id="ARBA00022827"/>
    </source>
</evidence>
<dbReference type="GO" id="GO:0050660">
    <property type="term" value="F:flavin adenine dinucleotide binding"/>
    <property type="evidence" value="ECO:0007669"/>
    <property type="project" value="InterPro"/>
</dbReference>
<feature type="domain" description="Glucose-methanol-choline oxidoreductase N-terminal" evidence="9">
    <location>
        <begin position="259"/>
        <end position="273"/>
    </location>
</feature>
<keyword evidence="11" id="KW-1185">Reference proteome</keyword>
<dbReference type="SUPFAM" id="SSF51905">
    <property type="entry name" value="FAD/NAD(P)-binding domain"/>
    <property type="match status" value="1"/>
</dbReference>
<keyword evidence="8" id="KW-0175">Coiled coil</keyword>
<name>A0AAV5AJ91_9AGAM</name>
<reference evidence="10" key="1">
    <citation type="submission" date="2021-10" db="EMBL/GenBank/DDBJ databases">
        <title>De novo Genome Assembly of Clathrus columnatus (Basidiomycota, Fungi) Using Illumina and Nanopore Sequence Data.</title>
        <authorList>
            <person name="Ogiso-Tanaka E."/>
            <person name="Itagaki H."/>
            <person name="Hosoya T."/>
            <person name="Hosaka K."/>
        </authorList>
    </citation>
    <scope>NUCLEOTIDE SEQUENCE</scope>
    <source>
        <strain evidence="10">MO-923</strain>
    </source>
</reference>
<dbReference type="AlphaFoldDB" id="A0AAV5AJ91"/>
<comment type="cofactor">
    <cofactor evidence="1 7">
        <name>FAD</name>
        <dbReference type="ChEBI" id="CHEBI:57692"/>
    </cofactor>
</comment>
<dbReference type="GO" id="GO:0016614">
    <property type="term" value="F:oxidoreductase activity, acting on CH-OH group of donors"/>
    <property type="evidence" value="ECO:0007669"/>
    <property type="project" value="InterPro"/>
</dbReference>
<keyword evidence="6" id="KW-0560">Oxidoreductase</keyword>
<dbReference type="Pfam" id="PF05199">
    <property type="entry name" value="GMC_oxred_C"/>
    <property type="match status" value="1"/>
</dbReference>
<organism evidence="10 11">
    <name type="scientific">Clathrus columnatus</name>
    <dbReference type="NCBI Taxonomy" id="1419009"/>
    <lineage>
        <taxon>Eukaryota</taxon>
        <taxon>Fungi</taxon>
        <taxon>Dikarya</taxon>
        <taxon>Basidiomycota</taxon>
        <taxon>Agaricomycotina</taxon>
        <taxon>Agaricomycetes</taxon>
        <taxon>Phallomycetidae</taxon>
        <taxon>Phallales</taxon>
        <taxon>Clathraceae</taxon>
        <taxon>Clathrus</taxon>
    </lineage>
</organism>